<dbReference type="AlphaFoldDB" id="A0A6H0Y2R3"/>
<feature type="repeat" description="ANK" evidence="3">
    <location>
        <begin position="190"/>
        <end position="222"/>
    </location>
</feature>
<dbReference type="OrthoDB" id="539213at2759"/>
<evidence type="ECO:0000313" key="4">
    <source>
        <dbReference type="EMBL" id="QIX01236.1"/>
    </source>
</evidence>
<gene>
    <name evidence="4" type="ORF">AMS68_006753</name>
</gene>
<dbReference type="PANTHER" id="PTHR24171:SF9">
    <property type="entry name" value="ANKYRIN REPEAT DOMAIN-CONTAINING PROTEIN 39"/>
    <property type="match status" value="1"/>
</dbReference>
<accession>A0A6H0Y2R3</accession>
<keyword evidence="5" id="KW-1185">Reference proteome</keyword>
<dbReference type="InterPro" id="IPR036770">
    <property type="entry name" value="Ankyrin_rpt-contain_sf"/>
</dbReference>
<dbReference type="Gene3D" id="1.25.40.20">
    <property type="entry name" value="Ankyrin repeat-containing domain"/>
    <property type="match status" value="2"/>
</dbReference>
<evidence type="ECO:0000256" key="2">
    <source>
        <dbReference type="ARBA" id="ARBA00023043"/>
    </source>
</evidence>
<dbReference type="Proteomes" id="UP000503462">
    <property type="component" value="Chromosome 4"/>
</dbReference>
<dbReference type="SUPFAM" id="SSF48403">
    <property type="entry name" value="Ankyrin repeat"/>
    <property type="match status" value="1"/>
</dbReference>
<dbReference type="InterPro" id="IPR002110">
    <property type="entry name" value="Ankyrin_rpt"/>
</dbReference>
<dbReference type="PROSITE" id="PS50088">
    <property type="entry name" value="ANK_REPEAT"/>
    <property type="match status" value="1"/>
</dbReference>
<evidence type="ECO:0000256" key="3">
    <source>
        <dbReference type="PROSITE-ProRule" id="PRU00023"/>
    </source>
</evidence>
<reference evidence="4 5" key="1">
    <citation type="journal article" date="2016" name="Sci. Rep.">
        <title>Peltaster fructicola genome reveals evolution from an invasive phytopathogen to an ectophytic parasite.</title>
        <authorList>
            <person name="Xu C."/>
            <person name="Chen H."/>
            <person name="Gleason M.L."/>
            <person name="Xu J.R."/>
            <person name="Liu H."/>
            <person name="Zhang R."/>
            <person name="Sun G."/>
        </authorList>
    </citation>
    <scope>NUCLEOTIDE SEQUENCE [LARGE SCALE GENOMIC DNA]</scope>
    <source>
        <strain evidence="4 5">LNHT1506</strain>
    </source>
</reference>
<name>A0A6H0Y2R3_9PEZI</name>
<organism evidence="4 5">
    <name type="scientific">Peltaster fructicola</name>
    <dbReference type="NCBI Taxonomy" id="286661"/>
    <lineage>
        <taxon>Eukaryota</taxon>
        <taxon>Fungi</taxon>
        <taxon>Dikarya</taxon>
        <taxon>Ascomycota</taxon>
        <taxon>Pezizomycotina</taxon>
        <taxon>Dothideomycetes</taxon>
        <taxon>Dothideomycetes incertae sedis</taxon>
        <taxon>Peltaster</taxon>
    </lineage>
</organism>
<keyword evidence="2 3" id="KW-0040">ANK repeat</keyword>
<protein>
    <submittedName>
        <fullName evidence="4">Uncharacterized protein</fullName>
    </submittedName>
</protein>
<dbReference type="Pfam" id="PF12796">
    <property type="entry name" value="Ank_2"/>
    <property type="match status" value="2"/>
</dbReference>
<dbReference type="PANTHER" id="PTHR24171">
    <property type="entry name" value="ANKYRIN REPEAT DOMAIN-CONTAINING PROTEIN 39-RELATED"/>
    <property type="match status" value="1"/>
</dbReference>
<sequence length="248" mass="27325">MEDFLAACRRGDAESLVLHLSSIDDEQSLQKGLFEAVKAEQVAVIALLLEHGVPIDRMSFTWAGKAESQEIWACFIDHGFDINTVEYGSSALVRSTRNPPIVKWLLEHGADPNLKMQKMRGSSYQTSALKSALASNKLESMRILVAHGAVLESELFDKCVAPFLDDKIGVETLQWLLDSGLDPNVIVDRGRGTPLQLAVRRGMLDKARALLQAGSSMMVHNEDGETPLEEAQKVCNKEMVELLASFES</sequence>
<dbReference type="EMBL" id="CP051142">
    <property type="protein sequence ID" value="QIX01236.1"/>
    <property type="molecule type" value="Genomic_DNA"/>
</dbReference>
<evidence type="ECO:0000313" key="5">
    <source>
        <dbReference type="Proteomes" id="UP000503462"/>
    </source>
</evidence>
<dbReference type="SMART" id="SM00248">
    <property type="entry name" value="ANK"/>
    <property type="match status" value="4"/>
</dbReference>
<keyword evidence="1" id="KW-0677">Repeat</keyword>
<evidence type="ECO:0000256" key="1">
    <source>
        <dbReference type="ARBA" id="ARBA00022737"/>
    </source>
</evidence>
<proteinExistence type="predicted"/>